<evidence type="ECO:0000256" key="2">
    <source>
        <dbReference type="SAM" id="MobiDB-lite"/>
    </source>
</evidence>
<proteinExistence type="inferred from homology"/>
<evidence type="ECO:0000313" key="4">
    <source>
        <dbReference type="EMBL" id="WXB03408.1"/>
    </source>
</evidence>
<dbReference type="PANTHER" id="PTHR37828">
    <property type="entry name" value="GSR2449 PROTEIN"/>
    <property type="match status" value="1"/>
</dbReference>
<comment type="similarity">
    <text evidence="1">Belongs to the YciI family.</text>
</comment>
<sequence length="117" mass="13154">MFILISEYLKPVDEVDRFYAQHAAFLAKHYGSGRVLGSGRRNPPSGGIILAKGESRREIEEIFREDPFVMNDCARYSIFEFNPNPPPRRQPQLDDWLNAPVSGDEGGQSKGANDGDR</sequence>
<accession>A0ABZ2KXT3</accession>
<dbReference type="Pfam" id="PF03795">
    <property type="entry name" value="YCII"/>
    <property type="match status" value="1"/>
</dbReference>
<gene>
    <name evidence="4" type="ORF">LVJ94_41700</name>
</gene>
<dbReference type="Proteomes" id="UP001374803">
    <property type="component" value="Chromosome"/>
</dbReference>
<dbReference type="RefSeq" id="WP_394833038.1">
    <property type="nucleotide sequence ID" value="NZ_CP089929.1"/>
</dbReference>
<reference evidence="4" key="1">
    <citation type="submission" date="2021-12" db="EMBL/GenBank/DDBJ databases">
        <title>Discovery of the Pendulisporaceae a myxobacterial family with distinct sporulation behavior and unique specialized metabolism.</title>
        <authorList>
            <person name="Garcia R."/>
            <person name="Popoff A."/>
            <person name="Bader C.D."/>
            <person name="Loehr J."/>
            <person name="Walesch S."/>
            <person name="Walt C."/>
            <person name="Boldt J."/>
            <person name="Bunk B."/>
            <person name="Haeckl F.J.F.P.J."/>
            <person name="Gunesch A.P."/>
            <person name="Birkelbach J."/>
            <person name="Nuebel U."/>
            <person name="Pietschmann T."/>
            <person name="Bach T."/>
            <person name="Mueller R."/>
        </authorList>
    </citation>
    <scope>NUCLEOTIDE SEQUENCE</scope>
    <source>
        <strain evidence="4">MSr11367</strain>
    </source>
</reference>
<evidence type="ECO:0000259" key="3">
    <source>
        <dbReference type="Pfam" id="PF03795"/>
    </source>
</evidence>
<organism evidence="4 5">
    <name type="scientific">Pendulispora rubella</name>
    <dbReference type="NCBI Taxonomy" id="2741070"/>
    <lineage>
        <taxon>Bacteria</taxon>
        <taxon>Pseudomonadati</taxon>
        <taxon>Myxococcota</taxon>
        <taxon>Myxococcia</taxon>
        <taxon>Myxococcales</taxon>
        <taxon>Sorangiineae</taxon>
        <taxon>Pendulisporaceae</taxon>
        <taxon>Pendulispora</taxon>
    </lineage>
</organism>
<name>A0ABZ2KXT3_9BACT</name>
<dbReference type="PANTHER" id="PTHR37828:SF1">
    <property type="entry name" value="YCII-RELATED DOMAIN-CONTAINING PROTEIN"/>
    <property type="match status" value="1"/>
</dbReference>
<feature type="domain" description="YCII-related" evidence="3">
    <location>
        <begin position="1"/>
        <end position="82"/>
    </location>
</feature>
<dbReference type="SUPFAM" id="SSF54909">
    <property type="entry name" value="Dimeric alpha+beta barrel"/>
    <property type="match status" value="1"/>
</dbReference>
<dbReference type="InterPro" id="IPR005545">
    <property type="entry name" value="YCII"/>
</dbReference>
<dbReference type="Gene3D" id="3.30.70.1060">
    <property type="entry name" value="Dimeric alpha+beta barrel"/>
    <property type="match status" value="1"/>
</dbReference>
<keyword evidence="5" id="KW-1185">Reference proteome</keyword>
<protein>
    <submittedName>
        <fullName evidence="4">YciI family protein</fullName>
    </submittedName>
</protein>
<evidence type="ECO:0000313" key="5">
    <source>
        <dbReference type="Proteomes" id="UP001374803"/>
    </source>
</evidence>
<dbReference type="InterPro" id="IPR011008">
    <property type="entry name" value="Dimeric_a/b-barrel"/>
</dbReference>
<dbReference type="EMBL" id="CP089983">
    <property type="protein sequence ID" value="WXB03408.1"/>
    <property type="molecule type" value="Genomic_DNA"/>
</dbReference>
<feature type="region of interest" description="Disordered" evidence="2">
    <location>
        <begin position="80"/>
        <end position="117"/>
    </location>
</feature>
<evidence type="ECO:0000256" key="1">
    <source>
        <dbReference type="ARBA" id="ARBA00007689"/>
    </source>
</evidence>